<dbReference type="InterPro" id="IPR051207">
    <property type="entry name" value="ComplexI_NDUFA9_subunit"/>
</dbReference>
<proteinExistence type="predicted"/>
<dbReference type="Pfam" id="PF13460">
    <property type="entry name" value="NAD_binding_10"/>
    <property type="match status" value="1"/>
</dbReference>
<organism evidence="2 3">
    <name type="scientific">Winogradskyella echinorum</name>
    <dbReference type="NCBI Taxonomy" id="538189"/>
    <lineage>
        <taxon>Bacteria</taxon>
        <taxon>Pseudomonadati</taxon>
        <taxon>Bacteroidota</taxon>
        <taxon>Flavobacteriia</taxon>
        <taxon>Flavobacteriales</taxon>
        <taxon>Flavobacteriaceae</taxon>
        <taxon>Winogradskyella</taxon>
    </lineage>
</organism>
<dbReference type="RefSeq" id="WP_186845481.1">
    <property type="nucleotide sequence ID" value="NZ_JACOME010000002.1"/>
</dbReference>
<dbReference type="PANTHER" id="PTHR12126:SF11">
    <property type="entry name" value="NADH DEHYDROGENASE [UBIQUINONE] 1 ALPHA SUBCOMPLEX SUBUNIT 9, MITOCHONDRIAL"/>
    <property type="match status" value="1"/>
</dbReference>
<name>A0ABR6Y0T2_9FLAO</name>
<evidence type="ECO:0000259" key="1">
    <source>
        <dbReference type="Pfam" id="PF13460"/>
    </source>
</evidence>
<dbReference type="InterPro" id="IPR036291">
    <property type="entry name" value="NAD(P)-bd_dom_sf"/>
</dbReference>
<dbReference type="Proteomes" id="UP000607435">
    <property type="component" value="Unassembled WGS sequence"/>
</dbReference>
<protein>
    <submittedName>
        <fullName evidence="2">SDR family oxidoreductase</fullName>
    </submittedName>
</protein>
<dbReference type="CDD" id="cd05243">
    <property type="entry name" value="SDR_a5"/>
    <property type="match status" value="1"/>
</dbReference>
<dbReference type="InterPro" id="IPR016040">
    <property type="entry name" value="NAD(P)-bd_dom"/>
</dbReference>
<reference evidence="2 3" key="1">
    <citation type="submission" date="2020-08" db="EMBL/GenBank/DDBJ databases">
        <title>Winogradskyella ouciana sp. nov., isolated from the hadal seawater of the Mariana Trench.</title>
        <authorList>
            <person name="He X."/>
        </authorList>
    </citation>
    <scope>NUCLEOTIDE SEQUENCE [LARGE SCALE GENOMIC DNA]</scope>
    <source>
        <strain evidence="2 3">KCTC 22026</strain>
    </source>
</reference>
<dbReference type="Gene3D" id="3.40.50.720">
    <property type="entry name" value="NAD(P)-binding Rossmann-like Domain"/>
    <property type="match status" value="1"/>
</dbReference>
<feature type="domain" description="NAD(P)-binding" evidence="1">
    <location>
        <begin position="13"/>
        <end position="197"/>
    </location>
</feature>
<evidence type="ECO:0000313" key="2">
    <source>
        <dbReference type="EMBL" id="MBC3846361.1"/>
    </source>
</evidence>
<gene>
    <name evidence="2" type="ORF">H6H04_08220</name>
</gene>
<dbReference type="PANTHER" id="PTHR12126">
    <property type="entry name" value="NADH-UBIQUINONE OXIDOREDUCTASE 39 KDA SUBUNIT-RELATED"/>
    <property type="match status" value="1"/>
</dbReference>
<sequence length="287" mass="32695">MNNNRSQTVLLAGATGYLGSYIAKALVEDKFNTKLIARSIKKLQTLENKKVKIIEAEVTKPDTLIGICEGVTTVISTVGITRQKEGLTYMDVDYKANLNLLNEAKKAGVKKFIYVSAINGHKYRHLKIFEAKEKFVDALKNSGLDYCVIRPNGFFSDMKDFLDMARKGKIYLFGNGEQKFNPIHGEDLAIICLQAIKSTRNEIIVGGPDVFTLNEIGEMALEALEKPIKIIHLPDWIRRFIIWCFRTFTSSKTYGPIEFFLTLMAEDNIAPRFGTKRLYYFFREHLK</sequence>
<dbReference type="SUPFAM" id="SSF51735">
    <property type="entry name" value="NAD(P)-binding Rossmann-fold domains"/>
    <property type="match status" value="1"/>
</dbReference>
<accession>A0ABR6Y0T2</accession>
<evidence type="ECO:0000313" key="3">
    <source>
        <dbReference type="Proteomes" id="UP000607435"/>
    </source>
</evidence>
<comment type="caution">
    <text evidence="2">The sequence shown here is derived from an EMBL/GenBank/DDBJ whole genome shotgun (WGS) entry which is preliminary data.</text>
</comment>
<dbReference type="EMBL" id="JACOME010000002">
    <property type="protein sequence ID" value="MBC3846361.1"/>
    <property type="molecule type" value="Genomic_DNA"/>
</dbReference>
<keyword evidence="3" id="KW-1185">Reference proteome</keyword>